<keyword evidence="2" id="KW-1185">Reference proteome</keyword>
<evidence type="ECO:0000313" key="2">
    <source>
        <dbReference type="Proteomes" id="UP000030755"/>
    </source>
</evidence>
<dbReference type="EMBL" id="KE560580">
    <property type="protein sequence ID" value="EPZ36348.1"/>
    <property type="molecule type" value="Genomic_DNA"/>
</dbReference>
<protein>
    <submittedName>
        <fullName evidence="1">Uncharacterized protein</fullName>
    </submittedName>
</protein>
<accession>A0A075B1C7</accession>
<reference evidence="1 2" key="1">
    <citation type="journal article" date="2013" name="Curr. Biol.">
        <title>Shared signatures of parasitism and phylogenomics unite Cryptomycota and microsporidia.</title>
        <authorList>
            <person name="James T.Y."/>
            <person name="Pelin A."/>
            <person name="Bonen L."/>
            <person name="Ahrendt S."/>
            <person name="Sain D."/>
            <person name="Corradi N."/>
            <person name="Stajich J.E."/>
        </authorList>
    </citation>
    <scope>NUCLEOTIDE SEQUENCE [LARGE SCALE GENOMIC DNA]</scope>
    <source>
        <strain evidence="1 2">CSF55</strain>
    </source>
</reference>
<gene>
    <name evidence="1" type="ORF">O9G_004007</name>
</gene>
<evidence type="ECO:0000313" key="1">
    <source>
        <dbReference type="EMBL" id="EPZ36348.1"/>
    </source>
</evidence>
<dbReference type="AlphaFoldDB" id="A0A075B1C7"/>
<dbReference type="HOGENOM" id="CLU_1489813_0_0_1"/>
<organism evidence="1 2">
    <name type="scientific">Rozella allomycis (strain CSF55)</name>
    <dbReference type="NCBI Taxonomy" id="988480"/>
    <lineage>
        <taxon>Eukaryota</taxon>
        <taxon>Fungi</taxon>
        <taxon>Fungi incertae sedis</taxon>
        <taxon>Cryptomycota</taxon>
        <taxon>Cryptomycota incertae sedis</taxon>
        <taxon>Rozella</taxon>
    </lineage>
</organism>
<dbReference type="Proteomes" id="UP000030755">
    <property type="component" value="Unassembled WGS sequence"/>
</dbReference>
<dbReference type="OrthoDB" id="2095526at2759"/>
<proteinExistence type="predicted"/>
<sequence>MERFTKGIEKVKEYFKVIKEGGNVIPLIGEKNGEQNQATTAMTQEAMYESALLHETKLFEIVQHYLIKDSHIINLVMNIIQNEREPVELKIEALNVLVVLVRIGNLVPAYLVEEVQVIEVLVDLLDYPNQMVKKLIVYIFIFLAMKNPQWFDEAKVNEMKGYDWKRWDHNEAAEFEKMLLN</sequence>
<name>A0A075B1C7_ROZAC</name>
<dbReference type="InterPro" id="IPR016024">
    <property type="entry name" value="ARM-type_fold"/>
</dbReference>
<dbReference type="SUPFAM" id="SSF48371">
    <property type="entry name" value="ARM repeat"/>
    <property type="match status" value="1"/>
</dbReference>